<feature type="transmembrane region" description="Helical" evidence="7">
    <location>
        <begin position="197"/>
        <end position="216"/>
    </location>
</feature>
<dbReference type="Gene3D" id="1.20.1250.20">
    <property type="entry name" value="MFS general substrate transporter like domains"/>
    <property type="match status" value="2"/>
</dbReference>
<dbReference type="PROSITE" id="PS50850">
    <property type="entry name" value="MFS"/>
    <property type="match status" value="1"/>
</dbReference>
<dbReference type="EMBL" id="JAAXKY010000036">
    <property type="protein sequence ID" value="NMH78117.1"/>
    <property type="molecule type" value="Genomic_DNA"/>
</dbReference>
<accession>A0ABX1RCM0</accession>
<dbReference type="Proteomes" id="UP001296706">
    <property type="component" value="Unassembled WGS sequence"/>
</dbReference>
<dbReference type="InterPro" id="IPR005829">
    <property type="entry name" value="Sugar_transporter_CS"/>
</dbReference>
<keyword evidence="3" id="KW-1003">Cell membrane</keyword>
<evidence type="ECO:0000313" key="10">
    <source>
        <dbReference type="Proteomes" id="UP001296706"/>
    </source>
</evidence>
<dbReference type="Pfam" id="PF07690">
    <property type="entry name" value="MFS_1"/>
    <property type="match status" value="1"/>
</dbReference>
<evidence type="ECO:0000313" key="9">
    <source>
        <dbReference type="EMBL" id="NMH78117.1"/>
    </source>
</evidence>
<name>A0ABX1RCM0_9PSEU</name>
<dbReference type="SUPFAM" id="SSF103473">
    <property type="entry name" value="MFS general substrate transporter"/>
    <property type="match status" value="1"/>
</dbReference>
<feature type="transmembrane region" description="Helical" evidence="7">
    <location>
        <begin position="127"/>
        <end position="150"/>
    </location>
</feature>
<reference evidence="9 10" key="1">
    <citation type="submission" date="2020-04" db="EMBL/GenBank/DDBJ databases">
        <authorList>
            <person name="Klaysubun C."/>
            <person name="Duangmal K."/>
            <person name="Lipun K."/>
        </authorList>
    </citation>
    <scope>NUCLEOTIDE SEQUENCE [LARGE SCALE GENOMIC DNA]</scope>
    <source>
        <strain evidence="9 10">JCM 11839</strain>
    </source>
</reference>
<feature type="transmembrane region" description="Helical" evidence="7">
    <location>
        <begin position="384"/>
        <end position="405"/>
    </location>
</feature>
<feature type="transmembrane region" description="Helical" evidence="7">
    <location>
        <begin position="411"/>
        <end position="432"/>
    </location>
</feature>
<dbReference type="InterPro" id="IPR020846">
    <property type="entry name" value="MFS_dom"/>
</dbReference>
<feature type="transmembrane region" description="Helical" evidence="7">
    <location>
        <begin position="36"/>
        <end position="55"/>
    </location>
</feature>
<evidence type="ECO:0000256" key="2">
    <source>
        <dbReference type="ARBA" id="ARBA00022448"/>
    </source>
</evidence>
<feature type="transmembrane region" description="Helical" evidence="7">
    <location>
        <begin position="61"/>
        <end position="85"/>
    </location>
</feature>
<organism evidence="9 10">
    <name type="scientific">Pseudonocardia xinjiangensis</name>
    <dbReference type="NCBI Taxonomy" id="75289"/>
    <lineage>
        <taxon>Bacteria</taxon>
        <taxon>Bacillati</taxon>
        <taxon>Actinomycetota</taxon>
        <taxon>Actinomycetes</taxon>
        <taxon>Pseudonocardiales</taxon>
        <taxon>Pseudonocardiaceae</taxon>
        <taxon>Pseudonocardia</taxon>
    </lineage>
</organism>
<keyword evidence="4 7" id="KW-0812">Transmembrane</keyword>
<comment type="caution">
    <text evidence="9">The sequence shown here is derived from an EMBL/GenBank/DDBJ whole genome shotgun (WGS) entry which is preliminary data.</text>
</comment>
<dbReference type="InterPro" id="IPR036259">
    <property type="entry name" value="MFS_trans_sf"/>
</dbReference>
<dbReference type="PROSITE" id="PS00217">
    <property type="entry name" value="SUGAR_TRANSPORT_2"/>
    <property type="match status" value="1"/>
</dbReference>
<keyword evidence="10" id="KW-1185">Reference proteome</keyword>
<evidence type="ECO:0000256" key="7">
    <source>
        <dbReference type="SAM" id="Phobius"/>
    </source>
</evidence>
<keyword evidence="2" id="KW-0813">Transport</keyword>
<evidence type="ECO:0000259" key="8">
    <source>
        <dbReference type="PROSITE" id="PS50850"/>
    </source>
</evidence>
<gene>
    <name evidence="9" type="ORF">HF577_13615</name>
</gene>
<comment type="subcellular location">
    <subcellularLocation>
        <location evidence="1">Cell membrane</location>
        <topology evidence="1">Multi-pass membrane protein</topology>
    </subcellularLocation>
</comment>
<proteinExistence type="predicted"/>
<evidence type="ECO:0000256" key="3">
    <source>
        <dbReference type="ARBA" id="ARBA00022475"/>
    </source>
</evidence>
<dbReference type="InterPro" id="IPR011701">
    <property type="entry name" value="MFS"/>
</dbReference>
<evidence type="ECO:0000256" key="1">
    <source>
        <dbReference type="ARBA" id="ARBA00004651"/>
    </source>
</evidence>
<evidence type="ECO:0000256" key="4">
    <source>
        <dbReference type="ARBA" id="ARBA00022692"/>
    </source>
</evidence>
<feature type="transmembrane region" description="Helical" evidence="7">
    <location>
        <begin position="288"/>
        <end position="308"/>
    </location>
</feature>
<feature type="domain" description="Major facilitator superfamily (MFS) profile" evidence="8">
    <location>
        <begin position="24"/>
        <end position="440"/>
    </location>
</feature>
<feature type="transmembrane region" description="Helical" evidence="7">
    <location>
        <begin position="162"/>
        <end position="185"/>
    </location>
</feature>
<feature type="transmembrane region" description="Helical" evidence="7">
    <location>
        <begin position="254"/>
        <end position="276"/>
    </location>
</feature>
<keyword evidence="6 7" id="KW-0472">Membrane</keyword>
<evidence type="ECO:0000256" key="6">
    <source>
        <dbReference type="ARBA" id="ARBA00023136"/>
    </source>
</evidence>
<dbReference type="CDD" id="cd17369">
    <property type="entry name" value="MFS_ShiA_like"/>
    <property type="match status" value="1"/>
</dbReference>
<evidence type="ECO:0000256" key="5">
    <source>
        <dbReference type="ARBA" id="ARBA00022989"/>
    </source>
</evidence>
<dbReference type="PANTHER" id="PTHR43045:SF1">
    <property type="entry name" value="SHIKIMATE TRANSPORTER"/>
    <property type="match status" value="1"/>
</dbReference>
<sequence>MSSSTEYPPDAPAPAATPAEVRRVAVASLVGTSIEWYDFFIYGLAAVIVFRGQFFPGASPLAGTLAALGTFAVGFLARPIGGVVFGHLGDRIGRKRTLVTTLVSMGVATALIGVLPNFAQIGVAAPILLVLLRVVQGLAVGGEWGGAVLISVEHAPENRRGLYGSFPQLGVPIGLITSNLVFLVLAATLSDEQFTSWGWRIPFLVSAALVAVGLYVRLKVTESPEFVAAAAAAKAAPSMRLPIITVARDHWPQVLCGIGIFAGITTMGYMAATFAIQYGTATLGLPNTFMISAVLVAALLEIPLSLYFSSLSDRIGRHRMILFGAVSTGLVAIVFLPLLATAVPVVVFIAVVLGRTGAAPMYGPSAAVAAEAFPVEVRYSGASIGYQLGSVLGGALAPIIATLLLASAAGVWGVSVYLTFMVVLAGIGTVVAGRLQARTAAVPAA</sequence>
<protein>
    <submittedName>
        <fullName evidence="9">MHS family MFS transporter</fullName>
    </submittedName>
</protein>
<keyword evidence="5 7" id="KW-1133">Transmembrane helix</keyword>
<dbReference type="RefSeq" id="WP_169396193.1">
    <property type="nucleotide sequence ID" value="NZ_BAAAJH010000029.1"/>
</dbReference>
<feature type="transmembrane region" description="Helical" evidence="7">
    <location>
        <begin position="97"/>
        <end position="115"/>
    </location>
</feature>
<dbReference type="PANTHER" id="PTHR43045">
    <property type="entry name" value="SHIKIMATE TRANSPORTER"/>
    <property type="match status" value="1"/>
</dbReference>